<dbReference type="GeneTree" id="ENSGT00940000159922"/>
<feature type="region of interest" description="Disordered" evidence="6">
    <location>
        <begin position="479"/>
        <end position="515"/>
    </location>
</feature>
<dbReference type="SUPFAM" id="SSF54001">
    <property type="entry name" value="Cysteine proteinases"/>
    <property type="match status" value="1"/>
</dbReference>
<keyword evidence="5" id="KW-0788">Thiol protease</keyword>
<dbReference type="GO" id="GO:0004843">
    <property type="term" value="F:cysteine-type deubiquitinase activity"/>
    <property type="evidence" value="ECO:0007669"/>
    <property type="project" value="UniProtKB-EC"/>
</dbReference>
<dbReference type="AlphaFoldDB" id="A0A4W6DKN1"/>
<evidence type="ECO:0000313" key="9">
    <source>
        <dbReference type="Proteomes" id="UP000314980"/>
    </source>
</evidence>
<comment type="catalytic activity">
    <reaction evidence="1">
        <text>Thiol-dependent hydrolysis of ester, thioester, amide, peptide and isopeptide bonds formed by the C-terminal Gly of ubiquitin (a 76-residue protein attached to proteins as an intracellular targeting signal).</text>
        <dbReference type="EC" id="3.4.19.12"/>
    </reaction>
</comment>
<dbReference type="Proteomes" id="UP000314980">
    <property type="component" value="Unassembled WGS sequence"/>
</dbReference>
<evidence type="ECO:0000256" key="1">
    <source>
        <dbReference type="ARBA" id="ARBA00000707"/>
    </source>
</evidence>
<keyword evidence="5" id="KW-0378">Hydrolase</keyword>
<organism evidence="8 9">
    <name type="scientific">Lates calcarifer</name>
    <name type="common">Barramundi</name>
    <name type="synonym">Holocentrus calcarifer</name>
    <dbReference type="NCBI Taxonomy" id="8187"/>
    <lineage>
        <taxon>Eukaryota</taxon>
        <taxon>Metazoa</taxon>
        <taxon>Chordata</taxon>
        <taxon>Craniata</taxon>
        <taxon>Vertebrata</taxon>
        <taxon>Euteleostomi</taxon>
        <taxon>Actinopterygii</taxon>
        <taxon>Neopterygii</taxon>
        <taxon>Teleostei</taxon>
        <taxon>Neoteleostei</taxon>
        <taxon>Acanthomorphata</taxon>
        <taxon>Carangaria</taxon>
        <taxon>Carangaria incertae sedis</taxon>
        <taxon>Centropomidae</taxon>
        <taxon>Lates</taxon>
    </lineage>
</organism>
<dbReference type="EC" id="3.4.19.12" evidence="2"/>
<dbReference type="InterPro" id="IPR038765">
    <property type="entry name" value="Papain-like_cys_pep_sf"/>
</dbReference>
<evidence type="ECO:0000256" key="2">
    <source>
        <dbReference type="ARBA" id="ARBA00012759"/>
    </source>
</evidence>
<dbReference type="Gene3D" id="3.90.70.80">
    <property type="match status" value="1"/>
</dbReference>
<keyword evidence="9" id="KW-1185">Reference proteome</keyword>
<dbReference type="GO" id="GO:0016579">
    <property type="term" value="P:protein deubiquitination"/>
    <property type="evidence" value="ECO:0007669"/>
    <property type="project" value="TreeGrafter"/>
</dbReference>
<dbReference type="GO" id="GO:0006508">
    <property type="term" value="P:proteolysis"/>
    <property type="evidence" value="ECO:0007669"/>
    <property type="project" value="UniProtKB-KW"/>
</dbReference>
<feature type="compositionally biased region" description="Acidic residues" evidence="6">
    <location>
        <begin position="500"/>
        <end position="515"/>
    </location>
</feature>
<proteinExistence type="predicted"/>
<dbReference type="PANTHER" id="PTHR12419:SF58">
    <property type="entry name" value="UBIQUITINYL HYDROLASE 1"/>
    <property type="match status" value="1"/>
</dbReference>
<dbReference type="GO" id="GO:0061578">
    <property type="term" value="F:K63-linked deubiquitinase activity"/>
    <property type="evidence" value="ECO:0007669"/>
    <property type="project" value="TreeGrafter"/>
</dbReference>
<reference evidence="8" key="2">
    <citation type="submission" date="2025-08" db="UniProtKB">
        <authorList>
            <consortium name="Ensembl"/>
        </authorList>
    </citation>
    <scope>IDENTIFICATION</scope>
</reference>
<dbReference type="PANTHER" id="PTHR12419">
    <property type="entry name" value="OTU DOMAIN CONTAINING PROTEIN"/>
    <property type="match status" value="1"/>
</dbReference>
<dbReference type="InterPro" id="IPR003323">
    <property type="entry name" value="OTU_dom"/>
</dbReference>
<evidence type="ECO:0000256" key="5">
    <source>
        <dbReference type="ARBA" id="ARBA00022807"/>
    </source>
</evidence>
<evidence type="ECO:0000256" key="4">
    <source>
        <dbReference type="ARBA" id="ARBA00022786"/>
    </source>
</evidence>
<keyword evidence="3" id="KW-0645">Protease</keyword>
<reference evidence="8" key="3">
    <citation type="submission" date="2025-09" db="UniProtKB">
        <authorList>
            <consortium name="Ensembl"/>
        </authorList>
    </citation>
    <scope>IDENTIFICATION</scope>
</reference>
<protein>
    <recommendedName>
        <fullName evidence="2">ubiquitinyl hydrolase 1</fullName>
        <ecNumber evidence="2">3.4.19.12</ecNumber>
    </recommendedName>
</protein>
<sequence>MQKGLKKYFVNMDEYLSSLRLYRKMVARDASSLFRAVSEQLYYSQNYHQRIRQDCANFMRANRCNFEPFVEGSFEKYLERLEDPKVSCCCCDLTSQLYLSTGKSVCNNVWSSGGGVMLCCSINGHYDIVYQRSYPASAALCQSLLYELLYTQVFGVEEVELCQAMEAFRVGGRRYRNSPSVSEIKTNLSELITDRCVCFTCREEVESGGAPEEKHRAVTDDSKPPADAPPPSRLSLPYKVMKSLDGEVYRNLEFDVWQDTCKEMQKTDYMVFAGRQYFLGDKCQVRLEPKGKYYNAFIQEVGTHSSAVTVFIEELGEKLYLRILCSPVEILKTFSSGFVLFLKHTDTEELLCVSTCVYLSAYLCLPVCLPVSWIVVRSSTRFLNRHLIGPQLTYYHPGRRYYHDYENYAFRSRRSRRQLVAALNKECQFGFTADSVEESADLDAAIAYYQLDDTGDTVFPPLPVRKPKLPNPMIQKHEIQRGSGPLPQAPPPGNTPVCSSEEDQEDTSTVEDQGEEELLYITVTV</sequence>
<feature type="domain" description="OTU" evidence="7">
    <location>
        <begin position="21"/>
        <end position="132"/>
    </location>
</feature>
<evidence type="ECO:0000256" key="6">
    <source>
        <dbReference type="SAM" id="MobiDB-lite"/>
    </source>
</evidence>
<evidence type="ECO:0000259" key="7">
    <source>
        <dbReference type="PROSITE" id="PS50802"/>
    </source>
</evidence>
<dbReference type="PROSITE" id="PS50802">
    <property type="entry name" value="OTU"/>
    <property type="match status" value="1"/>
</dbReference>
<reference evidence="9" key="1">
    <citation type="submission" date="2015-09" db="EMBL/GenBank/DDBJ databases">
        <authorList>
            <person name="Sai Rama Sridatta P."/>
        </authorList>
    </citation>
    <scope>NUCLEOTIDE SEQUENCE [LARGE SCALE GENOMIC DNA]</scope>
</reference>
<dbReference type="SUPFAM" id="SSF63748">
    <property type="entry name" value="Tudor/PWWP/MBT"/>
    <property type="match status" value="1"/>
</dbReference>
<feature type="region of interest" description="Disordered" evidence="6">
    <location>
        <begin position="210"/>
        <end position="233"/>
    </location>
</feature>
<feature type="compositionally biased region" description="Basic and acidic residues" evidence="6">
    <location>
        <begin position="210"/>
        <end position="224"/>
    </location>
</feature>
<name>A0A4W6DKN1_LATCA</name>
<dbReference type="InterPro" id="IPR050704">
    <property type="entry name" value="Peptidase_C85-like"/>
</dbReference>
<evidence type="ECO:0000313" key="8">
    <source>
        <dbReference type="Ensembl" id="ENSLCAP00010025842.1"/>
    </source>
</evidence>
<accession>A0A4W6DKN1</accession>
<dbReference type="Ensembl" id="ENSLCAT00010026392.1">
    <property type="protein sequence ID" value="ENSLCAP00010025842.1"/>
    <property type="gene ID" value="ENSLCAG00010012075.1"/>
</dbReference>
<keyword evidence="4" id="KW-0833">Ubl conjugation pathway</keyword>
<evidence type="ECO:0000256" key="3">
    <source>
        <dbReference type="ARBA" id="ARBA00022670"/>
    </source>
</evidence>